<keyword evidence="2" id="KW-0732">Signal</keyword>
<dbReference type="EMBL" id="LK032293">
    <property type="protein sequence ID" value="CDY32371.1"/>
    <property type="molecule type" value="Genomic_DNA"/>
</dbReference>
<dbReference type="Pfam" id="PF08276">
    <property type="entry name" value="PAN_2"/>
    <property type="match status" value="1"/>
</dbReference>
<evidence type="ECO:0000256" key="6">
    <source>
        <dbReference type="PROSITE-ProRule" id="PRU00076"/>
    </source>
</evidence>
<dbReference type="GO" id="GO:0048544">
    <property type="term" value="P:recognition of pollen"/>
    <property type="evidence" value="ECO:0007669"/>
    <property type="project" value="InterPro"/>
</dbReference>
<dbReference type="Pfam" id="PF00954">
    <property type="entry name" value="S_locus_glycop"/>
    <property type="match status" value="1"/>
</dbReference>
<feature type="region of interest" description="Disordered" evidence="7">
    <location>
        <begin position="1"/>
        <end position="32"/>
    </location>
</feature>
<comment type="catalytic activity">
    <reaction evidence="5">
        <text>L-seryl-[protein] + ATP = O-phospho-L-seryl-[protein] + ADP + H(+)</text>
        <dbReference type="Rhea" id="RHEA:17989"/>
        <dbReference type="Rhea" id="RHEA-COMP:9863"/>
        <dbReference type="Rhea" id="RHEA-COMP:11604"/>
        <dbReference type="ChEBI" id="CHEBI:15378"/>
        <dbReference type="ChEBI" id="CHEBI:29999"/>
        <dbReference type="ChEBI" id="CHEBI:30616"/>
        <dbReference type="ChEBI" id="CHEBI:83421"/>
        <dbReference type="ChEBI" id="CHEBI:456216"/>
        <dbReference type="EC" id="2.7.11.1"/>
    </reaction>
</comment>
<feature type="disulfide bond" evidence="6">
    <location>
        <begin position="109"/>
        <end position="126"/>
    </location>
</feature>
<accession>A0A078H3H1</accession>
<dbReference type="PANTHER" id="PTHR32444">
    <property type="entry name" value="BULB-TYPE LECTIN DOMAIN-CONTAINING PROTEIN"/>
    <property type="match status" value="1"/>
</dbReference>
<evidence type="ECO:0000256" key="5">
    <source>
        <dbReference type="ARBA" id="ARBA00048679"/>
    </source>
</evidence>
<dbReference type="EC" id="2.7.11.1" evidence="1"/>
<dbReference type="InterPro" id="IPR003609">
    <property type="entry name" value="Pan_app"/>
</dbReference>
<dbReference type="InterPro" id="IPR000858">
    <property type="entry name" value="S_locus_glycoprot_dom"/>
</dbReference>
<dbReference type="GO" id="GO:0004674">
    <property type="term" value="F:protein serine/threonine kinase activity"/>
    <property type="evidence" value="ECO:0007669"/>
    <property type="project" value="UniProtKB-EC"/>
</dbReference>
<keyword evidence="10" id="KW-1185">Reference proteome</keyword>
<comment type="caution">
    <text evidence="6">Lacks conserved residue(s) required for the propagation of feature annotation.</text>
</comment>
<protein>
    <recommendedName>
        <fullName evidence="1">non-specific serine/threonine protein kinase</fullName>
        <ecNumber evidence="1">2.7.11.1</ecNumber>
    </recommendedName>
</protein>
<organism evidence="9 10">
    <name type="scientific">Brassica napus</name>
    <name type="common">Rape</name>
    <dbReference type="NCBI Taxonomy" id="3708"/>
    <lineage>
        <taxon>Eukaryota</taxon>
        <taxon>Viridiplantae</taxon>
        <taxon>Streptophyta</taxon>
        <taxon>Embryophyta</taxon>
        <taxon>Tracheophyta</taxon>
        <taxon>Spermatophyta</taxon>
        <taxon>Magnoliopsida</taxon>
        <taxon>eudicotyledons</taxon>
        <taxon>Gunneridae</taxon>
        <taxon>Pentapetalae</taxon>
        <taxon>rosids</taxon>
        <taxon>malvids</taxon>
        <taxon>Brassicales</taxon>
        <taxon>Brassicaceae</taxon>
        <taxon>Brassiceae</taxon>
        <taxon>Brassica</taxon>
    </lineage>
</organism>
<evidence type="ECO:0000256" key="4">
    <source>
        <dbReference type="ARBA" id="ARBA00047899"/>
    </source>
</evidence>
<name>A0A078H3H1_BRANA</name>
<dbReference type="AlphaFoldDB" id="A0A078H3H1"/>
<dbReference type="InterPro" id="IPR000742">
    <property type="entry name" value="EGF"/>
</dbReference>
<dbReference type="PROSITE" id="PS50026">
    <property type="entry name" value="EGF_3"/>
    <property type="match status" value="1"/>
</dbReference>
<feature type="compositionally biased region" description="Basic and acidic residues" evidence="7">
    <location>
        <begin position="16"/>
        <end position="32"/>
    </location>
</feature>
<dbReference type="Gramene" id="CDY32371">
    <property type="protein sequence ID" value="CDY32371"/>
    <property type="gene ID" value="GSBRNA2T00051906001"/>
</dbReference>
<dbReference type="CDD" id="cd01098">
    <property type="entry name" value="PAN_AP_plant"/>
    <property type="match status" value="1"/>
</dbReference>
<evidence type="ECO:0000256" key="2">
    <source>
        <dbReference type="ARBA" id="ARBA00022729"/>
    </source>
</evidence>
<proteinExistence type="predicted"/>
<gene>
    <name evidence="9" type="primary">BnaA03g60570D</name>
    <name evidence="9" type="ORF">GSBRNA2T00051906001</name>
</gene>
<evidence type="ECO:0000256" key="7">
    <source>
        <dbReference type="SAM" id="MobiDB-lite"/>
    </source>
</evidence>
<keyword evidence="6" id="KW-0245">EGF-like domain</keyword>
<evidence type="ECO:0000313" key="9">
    <source>
        <dbReference type="EMBL" id="CDY32371.1"/>
    </source>
</evidence>
<keyword evidence="3 6" id="KW-1015">Disulfide bond</keyword>
<dbReference type="PaxDb" id="3708-A0A078H3H1"/>
<evidence type="ECO:0000313" key="10">
    <source>
        <dbReference type="Proteomes" id="UP000028999"/>
    </source>
</evidence>
<dbReference type="Proteomes" id="UP000028999">
    <property type="component" value="Unassembled WGS sequence"/>
</dbReference>
<evidence type="ECO:0000256" key="1">
    <source>
        <dbReference type="ARBA" id="ARBA00012513"/>
    </source>
</evidence>
<comment type="catalytic activity">
    <reaction evidence="4">
        <text>L-threonyl-[protein] + ATP = O-phospho-L-threonyl-[protein] + ADP + H(+)</text>
        <dbReference type="Rhea" id="RHEA:46608"/>
        <dbReference type="Rhea" id="RHEA-COMP:11060"/>
        <dbReference type="Rhea" id="RHEA-COMP:11605"/>
        <dbReference type="ChEBI" id="CHEBI:15378"/>
        <dbReference type="ChEBI" id="CHEBI:30013"/>
        <dbReference type="ChEBI" id="CHEBI:30616"/>
        <dbReference type="ChEBI" id="CHEBI:61977"/>
        <dbReference type="ChEBI" id="CHEBI:456216"/>
        <dbReference type="EC" id="2.7.11.1"/>
    </reaction>
</comment>
<dbReference type="PANTHER" id="PTHR32444:SF242">
    <property type="entry name" value="G-TYPE LECTIN S-RECEPTOR-LIKE SERINE_THREONINE-PROTEIN KINASE RKS1"/>
    <property type="match status" value="1"/>
</dbReference>
<feature type="domain" description="EGF-like" evidence="8">
    <location>
        <begin position="99"/>
        <end position="138"/>
    </location>
</feature>
<evidence type="ECO:0000256" key="3">
    <source>
        <dbReference type="ARBA" id="ARBA00023157"/>
    </source>
</evidence>
<sequence>MPAVLLPSAETVAQDRTTDARKAPMRREDDGDEKANRHSLFLVWVKLSAPPKRDGSVYFMYVSSDSSELLRFQIRFDSVVKHFKWNKYARNCNLLQLKPSTECEKYNRCGNYSVCDERKEFDFGKCSCINGFDLVNQNQSAGCKRRVPLNCSQNVREGEFRELRGIKFPEFGSVIFLSNSEACKDVCVRDCSCNAYAFFRGVEHGGQSINIRIAESELVGGKGNSKVWIIFFHHSLDLLSLNLCSCFILSPSCGLMFKLLMKKDFSVFEKEENKDYSVTSSSSTIQVLVSDLLDTSELTIFTFNSVASANRKISLKKTSLDRANLVLCIRETFLEEERSQSKGYQKNLSKD</sequence>
<reference evidence="9 10" key="1">
    <citation type="journal article" date="2014" name="Science">
        <title>Plant genetics. Early allopolyploid evolution in the post-Neolithic Brassica napus oilseed genome.</title>
        <authorList>
            <person name="Chalhoub B."/>
            <person name="Denoeud F."/>
            <person name="Liu S."/>
            <person name="Parkin I.A."/>
            <person name="Tang H."/>
            <person name="Wang X."/>
            <person name="Chiquet J."/>
            <person name="Belcram H."/>
            <person name="Tong C."/>
            <person name="Samans B."/>
            <person name="Correa M."/>
            <person name="Da Silva C."/>
            <person name="Just J."/>
            <person name="Falentin C."/>
            <person name="Koh C.S."/>
            <person name="Le Clainche I."/>
            <person name="Bernard M."/>
            <person name="Bento P."/>
            <person name="Noel B."/>
            <person name="Labadie K."/>
            <person name="Alberti A."/>
            <person name="Charles M."/>
            <person name="Arnaud D."/>
            <person name="Guo H."/>
            <person name="Daviaud C."/>
            <person name="Alamery S."/>
            <person name="Jabbari K."/>
            <person name="Zhao M."/>
            <person name="Edger P.P."/>
            <person name="Chelaifa H."/>
            <person name="Tack D."/>
            <person name="Lassalle G."/>
            <person name="Mestiri I."/>
            <person name="Schnel N."/>
            <person name="Le Paslier M.C."/>
            <person name="Fan G."/>
            <person name="Renault V."/>
            <person name="Bayer P.E."/>
            <person name="Golicz A.A."/>
            <person name="Manoli S."/>
            <person name="Lee T.H."/>
            <person name="Thi V.H."/>
            <person name="Chalabi S."/>
            <person name="Hu Q."/>
            <person name="Fan C."/>
            <person name="Tollenaere R."/>
            <person name="Lu Y."/>
            <person name="Battail C."/>
            <person name="Shen J."/>
            <person name="Sidebottom C.H."/>
            <person name="Wang X."/>
            <person name="Canaguier A."/>
            <person name="Chauveau A."/>
            <person name="Berard A."/>
            <person name="Deniot G."/>
            <person name="Guan M."/>
            <person name="Liu Z."/>
            <person name="Sun F."/>
            <person name="Lim Y.P."/>
            <person name="Lyons E."/>
            <person name="Town C.D."/>
            <person name="Bancroft I."/>
            <person name="Wang X."/>
            <person name="Meng J."/>
            <person name="Ma J."/>
            <person name="Pires J.C."/>
            <person name="King G.J."/>
            <person name="Brunel D."/>
            <person name="Delourme R."/>
            <person name="Renard M."/>
            <person name="Aury J.M."/>
            <person name="Adams K.L."/>
            <person name="Batley J."/>
            <person name="Snowdon R.J."/>
            <person name="Tost J."/>
            <person name="Edwards D."/>
            <person name="Zhou Y."/>
            <person name="Hua W."/>
            <person name="Sharpe A.G."/>
            <person name="Paterson A.H."/>
            <person name="Guan C."/>
            <person name="Wincker P."/>
        </authorList>
    </citation>
    <scope>NUCLEOTIDE SEQUENCE [LARGE SCALE GENOMIC DNA]</scope>
    <source>
        <strain evidence="10">cv. Darmor-bzh</strain>
    </source>
</reference>
<dbReference type="STRING" id="3708.A0A078H3H1"/>
<evidence type="ECO:0000259" key="8">
    <source>
        <dbReference type="PROSITE" id="PS50026"/>
    </source>
</evidence>